<evidence type="ECO:0000256" key="1">
    <source>
        <dbReference type="ARBA" id="ARBA00023015"/>
    </source>
</evidence>
<dbReference type="InterPro" id="IPR011711">
    <property type="entry name" value="GntR_C"/>
</dbReference>
<dbReference type="Proteomes" id="UP000535589">
    <property type="component" value="Unassembled WGS sequence"/>
</dbReference>
<gene>
    <name evidence="5" type="ORF">HGP28_05560</name>
</gene>
<evidence type="ECO:0000259" key="4">
    <source>
        <dbReference type="PROSITE" id="PS50949"/>
    </source>
</evidence>
<keyword evidence="3" id="KW-0804">Transcription</keyword>
<dbReference type="SMART" id="SM00345">
    <property type="entry name" value="HTH_GNTR"/>
    <property type="match status" value="1"/>
</dbReference>
<name>A0A7X8TP86_9VIBR</name>
<dbReference type="Pfam" id="PF00392">
    <property type="entry name" value="GntR"/>
    <property type="match status" value="1"/>
</dbReference>
<evidence type="ECO:0000313" key="6">
    <source>
        <dbReference type="Proteomes" id="UP000535589"/>
    </source>
</evidence>
<dbReference type="PANTHER" id="PTHR43537:SF20">
    <property type="entry name" value="HTH-TYPE TRANSCRIPTIONAL REPRESSOR GLAR"/>
    <property type="match status" value="1"/>
</dbReference>
<dbReference type="GO" id="GO:0003700">
    <property type="term" value="F:DNA-binding transcription factor activity"/>
    <property type="evidence" value="ECO:0007669"/>
    <property type="project" value="InterPro"/>
</dbReference>
<dbReference type="SUPFAM" id="SSF48008">
    <property type="entry name" value="GntR ligand-binding domain-like"/>
    <property type="match status" value="1"/>
</dbReference>
<dbReference type="Gene3D" id="1.10.10.10">
    <property type="entry name" value="Winged helix-like DNA-binding domain superfamily/Winged helix DNA-binding domain"/>
    <property type="match status" value="1"/>
</dbReference>
<proteinExistence type="predicted"/>
<keyword evidence="1" id="KW-0805">Transcription regulation</keyword>
<dbReference type="EMBL" id="JABAIK010000004">
    <property type="protein sequence ID" value="NLS12363.1"/>
    <property type="molecule type" value="Genomic_DNA"/>
</dbReference>
<dbReference type="PANTHER" id="PTHR43537">
    <property type="entry name" value="TRANSCRIPTIONAL REGULATOR, GNTR FAMILY"/>
    <property type="match status" value="1"/>
</dbReference>
<keyword evidence="2" id="KW-0238">DNA-binding</keyword>
<keyword evidence="6" id="KW-1185">Reference proteome</keyword>
<dbReference type="Gene3D" id="1.20.120.530">
    <property type="entry name" value="GntR ligand-binding domain-like"/>
    <property type="match status" value="1"/>
</dbReference>
<dbReference type="SUPFAM" id="SSF46785">
    <property type="entry name" value="Winged helix' DNA-binding domain"/>
    <property type="match status" value="1"/>
</dbReference>
<accession>A0A7X8TP86</accession>
<dbReference type="SMART" id="SM00895">
    <property type="entry name" value="FCD"/>
    <property type="match status" value="1"/>
</dbReference>
<dbReference type="InterPro" id="IPR000524">
    <property type="entry name" value="Tscrpt_reg_HTH_GntR"/>
</dbReference>
<evidence type="ECO:0000256" key="2">
    <source>
        <dbReference type="ARBA" id="ARBA00023125"/>
    </source>
</evidence>
<comment type="caution">
    <text evidence="5">The sequence shown here is derived from an EMBL/GenBank/DDBJ whole genome shotgun (WGS) entry which is preliminary data.</text>
</comment>
<dbReference type="InterPro" id="IPR008920">
    <property type="entry name" value="TF_FadR/GntR_C"/>
</dbReference>
<dbReference type="PROSITE" id="PS50949">
    <property type="entry name" value="HTH_GNTR"/>
    <property type="match status" value="1"/>
</dbReference>
<organism evidence="5 6">
    <name type="scientific">Vibrio agarilyticus</name>
    <dbReference type="NCBI Taxonomy" id="2726741"/>
    <lineage>
        <taxon>Bacteria</taxon>
        <taxon>Pseudomonadati</taxon>
        <taxon>Pseudomonadota</taxon>
        <taxon>Gammaproteobacteria</taxon>
        <taxon>Vibrionales</taxon>
        <taxon>Vibrionaceae</taxon>
        <taxon>Vibrio</taxon>
    </lineage>
</organism>
<dbReference type="InterPro" id="IPR036390">
    <property type="entry name" value="WH_DNA-bd_sf"/>
</dbReference>
<protein>
    <submittedName>
        <fullName evidence="5">FCD domain-containing protein</fullName>
    </submittedName>
</protein>
<sequence>MSSPTLANKVAQMIRNDILMGELKPNQKLVVADLKEKYNVGASPIREALVELSWIKYVKLAPQKGCWVAPLCLIELHELYESLRVVSGVLLRKAIETGDESWELAVLTSFHKLSRIKQDAYSIDWIDWEEKHHSFHSALLEGSGSKLMFEFFNDVLCQVKRYRHFAAQSLSRDAAQLCELEEHEQIMKLVLAKKPDEAIALLDKHLETSLMQITSSVQAHAA</sequence>
<dbReference type="InterPro" id="IPR036388">
    <property type="entry name" value="WH-like_DNA-bd_sf"/>
</dbReference>
<dbReference type="GO" id="GO:0003677">
    <property type="term" value="F:DNA binding"/>
    <property type="evidence" value="ECO:0007669"/>
    <property type="project" value="UniProtKB-KW"/>
</dbReference>
<evidence type="ECO:0000256" key="3">
    <source>
        <dbReference type="ARBA" id="ARBA00023163"/>
    </source>
</evidence>
<dbReference type="AlphaFoldDB" id="A0A7X8TP86"/>
<dbReference type="Pfam" id="PF07729">
    <property type="entry name" value="FCD"/>
    <property type="match status" value="1"/>
</dbReference>
<feature type="domain" description="HTH gntR-type" evidence="4">
    <location>
        <begin position="4"/>
        <end position="71"/>
    </location>
</feature>
<evidence type="ECO:0000313" key="5">
    <source>
        <dbReference type="EMBL" id="NLS12363.1"/>
    </source>
</evidence>
<reference evidence="5 6" key="1">
    <citation type="submission" date="2020-04" db="EMBL/GenBank/DDBJ databases">
        <title>Vibrio sp. SM6, a novel species isolated from seawater.</title>
        <authorList>
            <person name="Wang X."/>
        </authorList>
    </citation>
    <scope>NUCLEOTIDE SEQUENCE [LARGE SCALE GENOMIC DNA]</scope>
    <source>
        <strain evidence="5 6">SM6</strain>
    </source>
</reference>